<comment type="caution">
    <text evidence="2">The sequence shown here is derived from an EMBL/GenBank/DDBJ whole genome shotgun (WGS) entry which is preliminary data.</text>
</comment>
<keyword evidence="3" id="KW-1185">Reference proteome</keyword>
<dbReference type="EMBL" id="JAINUG010000006">
    <property type="protein sequence ID" value="KAJ8416554.1"/>
    <property type="molecule type" value="Genomic_DNA"/>
</dbReference>
<feature type="compositionally biased region" description="Basic and acidic residues" evidence="1">
    <location>
        <begin position="49"/>
        <end position="60"/>
    </location>
</feature>
<evidence type="ECO:0000313" key="3">
    <source>
        <dbReference type="Proteomes" id="UP001221898"/>
    </source>
</evidence>
<evidence type="ECO:0000313" key="2">
    <source>
        <dbReference type="EMBL" id="KAJ8416554.1"/>
    </source>
</evidence>
<reference evidence="2" key="1">
    <citation type="journal article" date="2023" name="Science">
        <title>Genome structures resolve the early diversification of teleost fishes.</title>
        <authorList>
            <person name="Parey E."/>
            <person name="Louis A."/>
            <person name="Montfort J."/>
            <person name="Bouchez O."/>
            <person name="Roques C."/>
            <person name="Iampietro C."/>
            <person name="Lluch J."/>
            <person name="Castinel A."/>
            <person name="Donnadieu C."/>
            <person name="Desvignes T."/>
            <person name="Floi Bucao C."/>
            <person name="Jouanno E."/>
            <person name="Wen M."/>
            <person name="Mejri S."/>
            <person name="Dirks R."/>
            <person name="Jansen H."/>
            <person name="Henkel C."/>
            <person name="Chen W.J."/>
            <person name="Zahm M."/>
            <person name="Cabau C."/>
            <person name="Klopp C."/>
            <person name="Thompson A.W."/>
            <person name="Robinson-Rechavi M."/>
            <person name="Braasch I."/>
            <person name="Lecointre G."/>
            <person name="Bobe J."/>
            <person name="Postlethwait J.H."/>
            <person name="Berthelot C."/>
            <person name="Roest Crollius H."/>
            <person name="Guiguen Y."/>
        </authorList>
    </citation>
    <scope>NUCLEOTIDE SEQUENCE</scope>
    <source>
        <strain evidence="2">NC1722</strain>
    </source>
</reference>
<sequence length="87" mass="9828">MSCIACHGEEVLSIRDEELLRIAFVMRFPLHLCVLPRIPEGPQRYWRRPQGDTPRRREESAPTLSPYITQLSAQRVGETGPGTAPSV</sequence>
<proteinExistence type="predicted"/>
<gene>
    <name evidence="2" type="ORF">AAFF_G00358420</name>
</gene>
<dbReference type="Proteomes" id="UP001221898">
    <property type="component" value="Unassembled WGS sequence"/>
</dbReference>
<dbReference type="AlphaFoldDB" id="A0AAD7T8T8"/>
<feature type="region of interest" description="Disordered" evidence="1">
    <location>
        <begin position="44"/>
        <end position="87"/>
    </location>
</feature>
<evidence type="ECO:0000256" key="1">
    <source>
        <dbReference type="SAM" id="MobiDB-lite"/>
    </source>
</evidence>
<protein>
    <submittedName>
        <fullName evidence="2">Uncharacterized protein</fullName>
    </submittedName>
</protein>
<accession>A0AAD7T8T8</accession>
<name>A0AAD7T8T8_9TELE</name>
<organism evidence="2 3">
    <name type="scientific">Aldrovandia affinis</name>
    <dbReference type="NCBI Taxonomy" id="143900"/>
    <lineage>
        <taxon>Eukaryota</taxon>
        <taxon>Metazoa</taxon>
        <taxon>Chordata</taxon>
        <taxon>Craniata</taxon>
        <taxon>Vertebrata</taxon>
        <taxon>Euteleostomi</taxon>
        <taxon>Actinopterygii</taxon>
        <taxon>Neopterygii</taxon>
        <taxon>Teleostei</taxon>
        <taxon>Notacanthiformes</taxon>
        <taxon>Halosauridae</taxon>
        <taxon>Aldrovandia</taxon>
    </lineage>
</organism>
<feature type="compositionally biased region" description="Polar residues" evidence="1">
    <location>
        <begin position="62"/>
        <end position="73"/>
    </location>
</feature>